<protein>
    <submittedName>
        <fullName evidence="3">EAL domain-containing protein</fullName>
    </submittedName>
</protein>
<dbReference type="Proteomes" id="UP001596122">
    <property type="component" value="Unassembled WGS sequence"/>
</dbReference>
<reference evidence="4" key="1">
    <citation type="journal article" date="2019" name="Int. J. Syst. Evol. Microbiol.">
        <title>The Global Catalogue of Microorganisms (GCM) 10K type strain sequencing project: providing services to taxonomists for standard genome sequencing and annotation.</title>
        <authorList>
            <consortium name="The Broad Institute Genomics Platform"/>
            <consortium name="The Broad Institute Genome Sequencing Center for Infectious Disease"/>
            <person name="Wu L."/>
            <person name="Ma J."/>
        </authorList>
    </citation>
    <scope>NUCLEOTIDE SEQUENCE [LARGE SCALE GENOMIC DNA]</scope>
    <source>
        <strain evidence="4">CCUG 43114</strain>
    </source>
</reference>
<dbReference type="EMBL" id="JBHSLD010000026">
    <property type="protein sequence ID" value="MFC5382386.1"/>
    <property type="molecule type" value="Genomic_DNA"/>
</dbReference>
<dbReference type="Pfam" id="PF00563">
    <property type="entry name" value="EAL"/>
    <property type="match status" value="1"/>
</dbReference>
<dbReference type="PANTHER" id="PTHR33121:SF70">
    <property type="entry name" value="SIGNALING PROTEIN YKOW"/>
    <property type="match status" value="1"/>
</dbReference>
<accession>A0ABW0GW36</accession>
<dbReference type="InterPro" id="IPR001633">
    <property type="entry name" value="EAL_dom"/>
</dbReference>
<evidence type="ECO:0000313" key="4">
    <source>
        <dbReference type="Proteomes" id="UP001596122"/>
    </source>
</evidence>
<evidence type="ECO:0000313" key="3">
    <source>
        <dbReference type="EMBL" id="MFC5382386.1"/>
    </source>
</evidence>
<organism evidence="3 4">
    <name type="scientific">Aquipuribacter nitratireducens</name>
    <dbReference type="NCBI Taxonomy" id="650104"/>
    <lineage>
        <taxon>Bacteria</taxon>
        <taxon>Bacillati</taxon>
        <taxon>Actinomycetota</taxon>
        <taxon>Actinomycetes</taxon>
        <taxon>Micrococcales</taxon>
        <taxon>Intrasporangiaceae</taxon>
        <taxon>Aquipuribacter</taxon>
    </lineage>
</organism>
<sequence length="288" mass="30615">MAITLPERRTPSGVRPGDHLPHRGRRDVPLAAPTVLELRRAVSADRLVVAHQPIVSLDDGALRGSETLVRWLHPRLGLLLPDRFLPLVRLAGVSAALDLLVLRAACRRLAASPLLPPASVNVSRAALLTPGFVPAVLHTLRDHGLDGSRVQLELSEQLTLADLAAASEELRALRVAEVRVVLDDLGAGNTTLQHVRALRPAWVKVDRSLVAGVDRTPGHLDTIRRVVDLAGSLGAGVTAEGVERPEEVSSLVDAGCERGQGWLFGRPVLQVGERLVAPAADGSTRAAG</sequence>
<name>A0ABW0GW36_9MICO</name>
<gene>
    <name evidence="3" type="ORF">ACFPJ6_16595</name>
</gene>
<dbReference type="InterPro" id="IPR035919">
    <property type="entry name" value="EAL_sf"/>
</dbReference>
<dbReference type="RefSeq" id="WP_340271637.1">
    <property type="nucleotide sequence ID" value="NZ_JBBEOG010000013.1"/>
</dbReference>
<proteinExistence type="predicted"/>
<dbReference type="SUPFAM" id="SSF141868">
    <property type="entry name" value="EAL domain-like"/>
    <property type="match status" value="1"/>
</dbReference>
<evidence type="ECO:0000256" key="1">
    <source>
        <dbReference type="SAM" id="MobiDB-lite"/>
    </source>
</evidence>
<dbReference type="CDD" id="cd01948">
    <property type="entry name" value="EAL"/>
    <property type="match status" value="1"/>
</dbReference>
<comment type="caution">
    <text evidence="3">The sequence shown here is derived from an EMBL/GenBank/DDBJ whole genome shotgun (WGS) entry which is preliminary data.</text>
</comment>
<keyword evidence="4" id="KW-1185">Reference proteome</keyword>
<feature type="domain" description="EAL" evidence="2">
    <location>
        <begin position="31"/>
        <end position="281"/>
    </location>
</feature>
<dbReference type="InterPro" id="IPR050706">
    <property type="entry name" value="Cyclic-di-GMP_PDE-like"/>
</dbReference>
<dbReference type="PROSITE" id="PS50883">
    <property type="entry name" value="EAL"/>
    <property type="match status" value="1"/>
</dbReference>
<feature type="compositionally biased region" description="Basic and acidic residues" evidence="1">
    <location>
        <begin position="1"/>
        <end position="21"/>
    </location>
</feature>
<dbReference type="PANTHER" id="PTHR33121">
    <property type="entry name" value="CYCLIC DI-GMP PHOSPHODIESTERASE PDEF"/>
    <property type="match status" value="1"/>
</dbReference>
<evidence type="ECO:0000259" key="2">
    <source>
        <dbReference type="PROSITE" id="PS50883"/>
    </source>
</evidence>
<dbReference type="Gene3D" id="3.20.20.450">
    <property type="entry name" value="EAL domain"/>
    <property type="match status" value="1"/>
</dbReference>
<dbReference type="SMART" id="SM00052">
    <property type="entry name" value="EAL"/>
    <property type="match status" value="1"/>
</dbReference>
<feature type="region of interest" description="Disordered" evidence="1">
    <location>
        <begin position="1"/>
        <end position="26"/>
    </location>
</feature>